<dbReference type="Pfam" id="PF13205">
    <property type="entry name" value="Big_5"/>
    <property type="match status" value="1"/>
</dbReference>
<protein>
    <submittedName>
        <fullName evidence="3">Ig-like domain-containing protein</fullName>
    </submittedName>
</protein>
<keyword evidence="4" id="KW-1185">Reference proteome</keyword>
<gene>
    <name evidence="3" type="ORF">SAMN06265376_1011259</name>
</gene>
<feature type="domain" description="SbsA Ig-like" evidence="2">
    <location>
        <begin position="43"/>
        <end position="144"/>
    </location>
</feature>
<dbReference type="AlphaFoldDB" id="A0A238WNM1"/>
<name>A0A238WNM1_9FLAO</name>
<sequence>MNTTSLYILKAKKCLYYVGMIVFMSLTLVNCAKRGSPTGGPQDSIPPVFIKSEPPNFTTNFDGNRIRIYFDEYIKLKDYQKQLIVSPPLENSVISPQGSAAKYVNIEIKDTLEPNTTYVFNFGQSIVDNNESNPFSYFKYVFSTGDYIDSLTVKGSITDELKTKPDEFVSVMLYTIDSTFNDSIIYNERPRYVTNTLDSLTTFEIGNIKEGEYMLIAMKDEDANFTFQPNKDKVAFLKEFITVPNDSSYTLKLFKEVPETKSSRPRHSGSNRITFGVSGPIDSIAINLLTETPPNFRSKITQKINSDTLYYWFDPKPEIDSLVFEATGPTYRDTLVAKLRTPKVDSLRFSSKTGRTLVLDSPFEITSNIPIEKIQDSLIRVIRDSIPLDYELLLSERDTKLSLSFKTEEKTKYSILALPGAMTDFFGNVNDTLTYTSTTKEASDYGSIKLTLVNAKNFPYIIQLTDQKGEVIQERYTTNETVFDFTTLKPATYLIQLIEDTNGNKIYDTGNYLKKRQPEKVIHYGEAIEVNASWSLVPTFELKD</sequence>
<dbReference type="Proteomes" id="UP000198379">
    <property type="component" value="Unassembled WGS sequence"/>
</dbReference>
<reference evidence="3 4" key="1">
    <citation type="submission" date="2017-06" db="EMBL/GenBank/DDBJ databases">
        <authorList>
            <person name="Kim H.J."/>
            <person name="Triplett B.A."/>
        </authorList>
    </citation>
    <scope>NUCLEOTIDE SEQUENCE [LARGE SCALE GENOMIC DNA]</scope>
    <source>
        <strain evidence="3 4">DSM 25597</strain>
    </source>
</reference>
<accession>A0A238WNM1</accession>
<evidence type="ECO:0000256" key="1">
    <source>
        <dbReference type="ARBA" id="ARBA00022729"/>
    </source>
</evidence>
<dbReference type="EMBL" id="FZNY01000001">
    <property type="protein sequence ID" value="SNR47991.1"/>
    <property type="molecule type" value="Genomic_DNA"/>
</dbReference>
<evidence type="ECO:0000313" key="3">
    <source>
        <dbReference type="EMBL" id="SNR47991.1"/>
    </source>
</evidence>
<proteinExistence type="predicted"/>
<organism evidence="3 4">
    <name type="scientific">Dokdonia pacifica</name>
    <dbReference type="NCBI Taxonomy" id="1627892"/>
    <lineage>
        <taxon>Bacteria</taxon>
        <taxon>Pseudomonadati</taxon>
        <taxon>Bacteroidota</taxon>
        <taxon>Flavobacteriia</taxon>
        <taxon>Flavobacteriales</taxon>
        <taxon>Flavobacteriaceae</taxon>
        <taxon>Dokdonia</taxon>
    </lineage>
</organism>
<dbReference type="InterPro" id="IPR032812">
    <property type="entry name" value="SbsA_Ig"/>
</dbReference>
<dbReference type="OrthoDB" id="9809989at2"/>
<evidence type="ECO:0000259" key="2">
    <source>
        <dbReference type="Pfam" id="PF13205"/>
    </source>
</evidence>
<evidence type="ECO:0000313" key="4">
    <source>
        <dbReference type="Proteomes" id="UP000198379"/>
    </source>
</evidence>
<keyword evidence="1" id="KW-0732">Signal</keyword>